<evidence type="ECO:0000259" key="2">
    <source>
        <dbReference type="Pfam" id="PF04773"/>
    </source>
</evidence>
<reference evidence="4 5" key="1">
    <citation type="submission" date="2016-03" db="EMBL/GenBank/DDBJ databases">
        <title>Niastella vici sp. nov., isolated from farmland soil.</title>
        <authorList>
            <person name="Chen L."/>
            <person name="Wang D."/>
            <person name="Yang S."/>
            <person name="Wang G."/>
        </authorList>
    </citation>
    <scope>NUCLEOTIDE SEQUENCE [LARGE SCALE GENOMIC DNA]</scope>
    <source>
        <strain evidence="4 5">DJ57</strain>
    </source>
</reference>
<evidence type="ECO:0008006" key="6">
    <source>
        <dbReference type="Google" id="ProtNLM"/>
    </source>
</evidence>
<dbReference type="OrthoDB" id="629393at2"/>
<dbReference type="Gene3D" id="2.60.120.1440">
    <property type="match status" value="1"/>
</dbReference>
<feature type="transmembrane region" description="Helical" evidence="1">
    <location>
        <begin position="79"/>
        <end position="100"/>
    </location>
</feature>
<dbReference type="RefSeq" id="WP_081147210.1">
    <property type="nucleotide sequence ID" value="NZ_LVYD01000043.1"/>
</dbReference>
<dbReference type="PANTHER" id="PTHR30273">
    <property type="entry name" value="PERIPLASMIC SIGNAL SENSOR AND SIGMA FACTOR ACTIVATOR FECR-RELATED"/>
    <property type="match status" value="1"/>
</dbReference>
<keyword evidence="5" id="KW-1185">Reference proteome</keyword>
<sequence>MSVPEEQLLAALAEKFLAGTATDEEQQQLHQLYDQWTDEEETVVSKTEHAEELRAEILQALKDRINGQAKVVPFYKRKAWQLVAAASLIIVAGVLLFYYLQTDSHKKELASKETKVPANQSPVLPGKDRATLTLSNGTVIDLDSSGAGLLAQQGNTNIINKDGKIIYDPNKKGSGEIIYNTISTPRGGQYQLVLPDGSKVWLNATSSLKFPVAFTGNTRTVELTGEGYFEVAKNATKPFFVKVNDVEIKVLGTHFNIMAYNEEEAIKTTLLEGSVNVTTQSTKQSAILKPGEQVSVSQSSQLSQPIPVQTEEVVSWTNGKFYFNNADIKVIMRQIARWYDVEVEYRNISAETQLGGVVSRKEDIKQLLNYFEIAGKVHFTLEGRKIIVSNKN</sequence>
<dbReference type="FunFam" id="2.60.120.1440:FF:000001">
    <property type="entry name" value="Putative anti-sigma factor"/>
    <property type="match status" value="1"/>
</dbReference>
<keyword evidence="1" id="KW-0812">Transmembrane</keyword>
<dbReference type="STRING" id="1703345.A3860_21675"/>
<evidence type="ECO:0000256" key="1">
    <source>
        <dbReference type="SAM" id="Phobius"/>
    </source>
</evidence>
<dbReference type="AlphaFoldDB" id="A0A1V9G0C7"/>
<dbReference type="Proteomes" id="UP000192796">
    <property type="component" value="Unassembled WGS sequence"/>
</dbReference>
<dbReference type="GO" id="GO:0016989">
    <property type="term" value="F:sigma factor antagonist activity"/>
    <property type="evidence" value="ECO:0007669"/>
    <property type="project" value="TreeGrafter"/>
</dbReference>
<dbReference type="InterPro" id="IPR032508">
    <property type="entry name" value="FecR_C"/>
</dbReference>
<evidence type="ECO:0000313" key="5">
    <source>
        <dbReference type="Proteomes" id="UP000192796"/>
    </source>
</evidence>
<organism evidence="4 5">
    <name type="scientific">Niastella vici</name>
    <dbReference type="NCBI Taxonomy" id="1703345"/>
    <lineage>
        <taxon>Bacteria</taxon>
        <taxon>Pseudomonadati</taxon>
        <taxon>Bacteroidota</taxon>
        <taxon>Chitinophagia</taxon>
        <taxon>Chitinophagales</taxon>
        <taxon>Chitinophagaceae</taxon>
        <taxon>Niastella</taxon>
    </lineage>
</organism>
<comment type="caution">
    <text evidence="4">The sequence shown here is derived from an EMBL/GenBank/DDBJ whole genome shotgun (WGS) entry which is preliminary data.</text>
</comment>
<name>A0A1V9G0C7_9BACT</name>
<feature type="domain" description="FecR protein" evidence="2">
    <location>
        <begin position="181"/>
        <end position="276"/>
    </location>
</feature>
<evidence type="ECO:0000313" key="4">
    <source>
        <dbReference type="EMBL" id="OQP64030.1"/>
    </source>
</evidence>
<gene>
    <name evidence="4" type="ORF">A3860_21675</name>
</gene>
<keyword evidence="1" id="KW-0472">Membrane</keyword>
<dbReference type="Pfam" id="PF16344">
    <property type="entry name" value="FecR_C"/>
    <property type="match status" value="1"/>
</dbReference>
<feature type="domain" description="Protein FecR C-terminal" evidence="3">
    <location>
        <begin position="320"/>
        <end position="388"/>
    </location>
</feature>
<dbReference type="InterPro" id="IPR012373">
    <property type="entry name" value="Ferrdict_sens_TM"/>
</dbReference>
<proteinExistence type="predicted"/>
<evidence type="ECO:0000259" key="3">
    <source>
        <dbReference type="Pfam" id="PF16344"/>
    </source>
</evidence>
<accession>A0A1V9G0C7</accession>
<dbReference type="Gene3D" id="3.55.50.30">
    <property type="match status" value="1"/>
</dbReference>
<dbReference type="Pfam" id="PF04773">
    <property type="entry name" value="FecR"/>
    <property type="match status" value="1"/>
</dbReference>
<protein>
    <recommendedName>
        <fullName evidence="6">Iron dicitrate transport regulator FecR</fullName>
    </recommendedName>
</protein>
<dbReference type="EMBL" id="LVYD01000043">
    <property type="protein sequence ID" value="OQP64030.1"/>
    <property type="molecule type" value="Genomic_DNA"/>
</dbReference>
<dbReference type="InterPro" id="IPR006860">
    <property type="entry name" value="FecR"/>
</dbReference>
<keyword evidence="1" id="KW-1133">Transmembrane helix</keyword>
<dbReference type="PANTHER" id="PTHR30273:SF2">
    <property type="entry name" value="PROTEIN FECR"/>
    <property type="match status" value="1"/>
</dbReference>